<name>A0A8K0VVE8_9PLEO</name>
<feature type="region of interest" description="Disordered" evidence="1">
    <location>
        <begin position="95"/>
        <end position="119"/>
    </location>
</feature>
<evidence type="ECO:0000256" key="1">
    <source>
        <dbReference type="SAM" id="MobiDB-lite"/>
    </source>
</evidence>
<dbReference type="EMBL" id="JAGMVJ010000015">
    <property type="protein sequence ID" value="KAH7080907.1"/>
    <property type="molecule type" value="Genomic_DNA"/>
</dbReference>
<dbReference type="Proteomes" id="UP000813461">
    <property type="component" value="Unassembled WGS sequence"/>
</dbReference>
<evidence type="ECO:0000313" key="2">
    <source>
        <dbReference type="EMBL" id="KAH7080907.1"/>
    </source>
</evidence>
<keyword evidence="3" id="KW-1185">Reference proteome</keyword>
<organism evidence="2 3">
    <name type="scientific">Paraphoma chrysanthemicola</name>
    <dbReference type="NCBI Taxonomy" id="798071"/>
    <lineage>
        <taxon>Eukaryota</taxon>
        <taxon>Fungi</taxon>
        <taxon>Dikarya</taxon>
        <taxon>Ascomycota</taxon>
        <taxon>Pezizomycotina</taxon>
        <taxon>Dothideomycetes</taxon>
        <taxon>Pleosporomycetidae</taxon>
        <taxon>Pleosporales</taxon>
        <taxon>Pleosporineae</taxon>
        <taxon>Phaeosphaeriaceae</taxon>
        <taxon>Paraphoma</taxon>
    </lineage>
</organism>
<dbReference type="AlphaFoldDB" id="A0A8K0VVE8"/>
<feature type="compositionally biased region" description="Polar residues" evidence="1">
    <location>
        <begin position="36"/>
        <end position="47"/>
    </location>
</feature>
<protein>
    <submittedName>
        <fullName evidence="2">Uncharacterized protein</fullName>
    </submittedName>
</protein>
<proteinExistence type="predicted"/>
<dbReference type="OrthoDB" id="3694634at2759"/>
<evidence type="ECO:0000313" key="3">
    <source>
        <dbReference type="Proteomes" id="UP000813461"/>
    </source>
</evidence>
<feature type="region of interest" description="Disordered" evidence="1">
    <location>
        <begin position="22"/>
        <end position="56"/>
    </location>
</feature>
<accession>A0A8K0VVE8</accession>
<comment type="caution">
    <text evidence="2">The sequence shown here is derived from an EMBL/GenBank/DDBJ whole genome shotgun (WGS) entry which is preliminary data.</text>
</comment>
<gene>
    <name evidence="2" type="ORF">FB567DRAFT_115611</name>
</gene>
<feature type="compositionally biased region" description="Basic and acidic residues" evidence="1">
    <location>
        <begin position="98"/>
        <end position="108"/>
    </location>
</feature>
<reference evidence="2" key="1">
    <citation type="journal article" date="2021" name="Nat. Commun.">
        <title>Genetic determinants of endophytism in the Arabidopsis root mycobiome.</title>
        <authorList>
            <person name="Mesny F."/>
            <person name="Miyauchi S."/>
            <person name="Thiergart T."/>
            <person name="Pickel B."/>
            <person name="Atanasova L."/>
            <person name="Karlsson M."/>
            <person name="Huettel B."/>
            <person name="Barry K.W."/>
            <person name="Haridas S."/>
            <person name="Chen C."/>
            <person name="Bauer D."/>
            <person name="Andreopoulos W."/>
            <person name="Pangilinan J."/>
            <person name="LaButti K."/>
            <person name="Riley R."/>
            <person name="Lipzen A."/>
            <person name="Clum A."/>
            <person name="Drula E."/>
            <person name="Henrissat B."/>
            <person name="Kohler A."/>
            <person name="Grigoriev I.V."/>
            <person name="Martin F.M."/>
            <person name="Hacquard S."/>
        </authorList>
    </citation>
    <scope>NUCLEOTIDE SEQUENCE</scope>
    <source>
        <strain evidence="2">MPI-SDFR-AT-0120</strain>
    </source>
</reference>
<sequence>MSNFITLPTPLSSTAITLGQLITDPFQPEPQPQQPSTKPHNISSSPRPTMLPSPKSAFNALRRSTSTQTLLRNSAHQNTQLYYVTAIQTSALNTPAKDSARTHVRRVDSASSLPVDDKSTMITSDESSVCAVQLRKVRARVGSPSAPHSVDDTEYEWSYHVLDGDADVQLAIGLGGVVREEDVRRGGGLEADLEHEDVDMQGWDESEDDGLGGF</sequence>